<keyword evidence="21" id="KW-1185">Reference proteome</keyword>
<dbReference type="PANTHER" id="PTHR47700">
    <property type="entry name" value="V CHITINASE, PUTATIVE (AFU_ORTHOLOGUE AFUA_6G13720)-RELATED"/>
    <property type="match status" value="1"/>
</dbReference>
<feature type="chain" id="PRO_5017947097" description="chitinase" evidence="16">
    <location>
        <begin position="23"/>
        <end position="1323"/>
    </location>
</feature>
<dbReference type="Gene3D" id="3.20.20.80">
    <property type="entry name" value="Glycosidases"/>
    <property type="match status" value="1"/>
</dbReference>
<evidence type="ECO:0000256" key="7">
    <source>
        <dbReference type="ARBA" id="ARBA00022801"/>
    </source>
</evidence>
<dbReference type="InterPro" id="IPR001002">
    <property type="entry name" value="Chitin-bd_1"/>
</dbReference>
<dbReference type="CDD" id="cd00035">
    <property type="entry name" value="ChtBD1"/>
    <property type="match status" value="1"/>
</dbReference>
<evidence type="ECO:0000256" key="10">
    <source>
        <dbReference type="ARBA" id="ARBA00023277"/>
    </source>
</evidence>
<dbReference type="Gene3D" id="3.30.60.10">
    <property type="entry name" value="Endochitinase-like"/>
    <property type="match status" value="1"/>
</dbReference>
<evidence type="ECO:0000259" key="18">
    <source>
        <dbReference type="PROSITE" id="PS51782"/>
    </source>
</evidence>
<dbReference type="InterPro" id="IPR011583">
    <property type="entry name" value="Chitinase_II/V-like_cat"/>
</dbReference>
<dbReference type="Pfam" id="PF00704">
    <property type="entry name" value="Glyco_hydro_18"/>
    <property type="match status" value="1"/>
</dbReference>
<accession>A0A3M2S371</accession>
<name>A0A3M2S371_9HYPO</name>
<evidence type="ECO:0000313" key="20">
    <source>
        <dbReference type="EMBL" id="RMJ11974.1"/>
    </source>
</evidence>
<organism evidence="20 21">
    <name type="scientific">Fusarium kuroshium</name>
    <dbReference type="NCBI Taxonomy" id="2010991"/>
    <lineage>
        <taxon>Eukaryota</taxon>
        <taxon>Fungi</taxon>
        <taxon>Dikarya</taxon>
        <taxon>Ascomycota</taxon>
        <taxon>Pezizomycotina</taxon>
        <taxon>Sordariomycetes</taxon>
        <taxon>Hypocreomycetidae</taxon>
        <taxon>Hypocreales</taxon>
        <taxon>Nectriaceae</taxon>
        <taxon>Fusarium</taxon>
        <taxon>Fusarium solani species complex</taxon>
    </lineage>
</organism>
<keyword evidence="6 14" id="KW-0147">Chitin-binding</keyword>
<dbReference type="SUPFAM" id="SSF54556">
    <property type="entry name" value="Chitinase insertion domain"/>
    <property type="match status" value="1"/>
</dbReference>
<dbReference type="InterPro" id="IPR001579">
    <property type="entry name" value="Glyco_hydro_18_chit_AS"/>
</dbReference>
<dbReference type="EC" id="3.2.1.14" evidence="4"/>
<evidence type="ECO:0000256" key="8">
    <source>
        <dbReference type="ARBA" id="ARBA00023024"/>
    </source>
</evidence>
<keyword evidence="14" id="KW-1015">Disulfide bond</keyword>
<evidence type="ECO:0000256" key="16">
    <source>
        <dbReference type="SAM" id="SignalP"/>
    </source>
</evidence>
<dbReference type="CDD" id="cd02878">
    <property type="entry name" value="GH18_zymocin_alpha"/>
    <property type="match status" value="1"/>
</dbReference>
<comment type="similarity">
    <text evidence="3">Belongs to the glycosyl hydrolase 18 family. Chitinase class V subfamily.</text>
</comment>
<proteinExistence type="inferred from homology"/>
<evidence type="ECO:0000256" key="11">
    <source>
        <dbReference type="ARBA" id="ARBA00023295"/>
    </source>
</evidence>
<dbReference type="GO" id="GO:0006032">
    <property type="term" value="P:chitin catabolic process"/>
    <property type="evidence" value="ECO:0007669"/>
    <property type="project" value="UniProtKB-KW"/>
</dbReference>
<dbReference type="Proteomes" id="UP000277212">
    <property type="component" value="Unassembled WGS sequence"/>
</dbReference>
<dbReference type="PANTHER" id="PTHR47700:SF2">
    <property type="entry name" value="CHITINASE"/>
    <property type="match status" value="1"/>
</dbReference>
<comment type="similarity">
    <text evidence="13">Belongs to the secreted LysM effector family.</text>
</comment>
<feature type="domain" description="Chitin-binding type-1" evidence="17">
    <location>
        <begin position="404"/>
        <end position="472"/>
    </location>
</feature>
<evidence type="ECO:0000256" key="1">
    <source>
        <dbReference type="ARBA" id="ARBA00000822"/>
    </source>
</evidence>
<dbReference type="InterPro" id="IPR053214">
    <property type="entry name" value="LysM12-like"/>
</dbReference>
<dbReference type="InterPro" id="IPR017853">
    <property type="entry name" value="GH"/>
</dbReference>
<keyword evidence="8" id="KW-0146">Chitin degradation</keyword>
<dbReference type="PROSITE" id="PS01095">
    <property type="entry name" value="GH18_1"/>
    <property type="match status" value="1"/>
</dbReference>
<keyword evidence="5" id="KW-0964">Secreted</keyword>
<keyword evidence="9" id="KW-0843">Virulence</keyword>
<evidence type="ECO:0000313" key="21">
    <source>
        <dbReference type="Proteomes" id="UP000277212"/>
    </source>
</evidence>
<dbReference type="GO" id="GO:0000272">
    <property type="term" value="P:polysaccharide catabolic process"/>
    <property type="evidence" value="ECO:0007669"/>
    <property type="project" value="UniProtKB-KW"/>
</dbReference>
<comment type="caution">
    <text evidence="20">The sequence shown here is derived from an EMBL/GenBank/DDBJ whole genome shotgun (WGS) entry which is preliminary data.</text>
</comment>
<dbReference type="STRING" id="2010991.A0A3M2S371"/>
<keyword evidence="11 15" id="KW-0326">Glycosidase</keyword>
<dbReference type="InterPro" id="IPR036779">
    <property type="entry name" value="LysM_dom_sf"/>
</dbReference>
<keyword evidence="7 15" id="KW-0378">Hydrolase</keyword>
<evidence type="ECO:0000256" key="2">
    <source>
        <dbReference type="ARBA" id="ARBA00004613"/>
    </source>
</evidence>
<keyword evidence="10" id="KW-0119">Carbohydrate metabolism</keyword>
<feature type="domain" description="GH18" evidence="19">
    <location>
        <begin position="484"/>
        <end position="852"/>
    </location>
</feature>
<dbReference type="OrthoDB" id="73875at2759"/>
<dbReference type="SMART" id="SM00636">
    <property type="entry name" value="Glyco_18"/>
    <property type="match status" value="1"/>
</dbReference>
<dbReference type="EMBL" id="NKUJ01000150">
    <property type="protein sequence ID" value="RMJ11974.1"/>
    <property type="molecule type" value="Genomic_DNA"/>
</dbReference>
<evidence type="ECO:0000256" key="14">
    <source>
        <dbReference type="PROSITE-ProRule" id="PRU00261"/>
    </source>
</evidence>
<feature type="domain" description="LysM" evidence="18">
    <location>
        <begin position="343"/>
        <end position="391"/>
    </location>
</feature>
<evidence type="ECO:0000256" key="3">
    <source>
        <dbReference type="ARBA" id="ARBA00008682"/>
    </source>
</evidence>
<feature type="disulfide bond" evidence="14">
    <location>
        <begin position="429"/>
        <end position="441"/>
    </location>
</feature>
<evidence type="ECO:0000256" key="5">
    <source>
        <dbReference type="ARBA" id="ARBA00022525"/>
    </source>
</evidence>
<dbReference type="Gene3D" id="3.10.50.10">
    <property type="match status" value="1"/>
</dbReference>
<evidence type="ECO:0000256" key="4">
    <source>
        <dbReference type="ARBA" id="ARBA00012729"/>
    </source>
</evidence>
<comment type="catalytic activity">
    <reaction evidence="1">
        <text>Random endo-hydrolysis of N-acetyl-beta-D-glucosaminide (1-&gt;4)-beta-linkages in chitin and chitodextrins.</text>
        <dbReference type="EC" id="3.2.1.14"/>
    </reaction>
</comment>
<evidence type="ECO:0000259" key="19">
    <source>
        <dbReference type="PROSITE" id="PS51910"/>
    </source>
</evidence>
<dbReference type="PROSITE" id="PS51910">
    <property type="entry name" value="GH18_2"/>
    <property type="match status" value="1"/>
</dbReference>
<dbReference type="InterPro" id="IPR001223">
    <property type="entry name" value="Glyco_hydro18_cat"/>
</dbReference>
<dbReference type="PROSITE" id="PS50941">
    <property type="entry name" value="CHIT_BIND_I_2"/>
    <property type="match status" value="1"/>
</dbReference>
<dbReference type="InterPro" id="IPR018392">
    <property type="entry name" value="LysM"/>
</dbReference>
<dbReference type="SMART" id="SM00257">
    <property type="entry name" value="LysM"/>
    <property type="match status" value="2"/>
</dbReference>
<feature type="disulfide bond" evidence="14">
    <location>
        <begin position="434"/>
        <end position="448"/>
    </location>
</feature>
<comment type="subcellular location">
    <subcellularLocation>
        <location evidence="2">Secreted</location>
    </subcellularLocation>
</comment>
<dbReference type="Gene3D" id="3.10.350.10">
    <property type="entry name" value="LysM domain"/>
    <property type="match status" value="2"/>
</dbReference>
<feature type="signal peptide" evidence="16">
    <location>
        <begin position="1"/>
        <end position="22"/>
    </location>
</feature>
<gene>
    <name evidence="20" type="ORF">CDV36_008351</name>
</gene>
<dbReference type="SUPFAM" id="SSF57016">
    <property type="entry name" value="Plant lectins/antimicrobial peptides"/>
    <property type="match status" value="1"/>
</dbReference>
<keyword evidence="12" id="KW-0624">Polysaccharide degradation</keyword>
<dbReference type="SUPFAM" id="SSF54106">
    <property type="entry name" value="LysM domain"/>
    <property type="match status" value="1"/>
</dbReference>
<feature type="domain" description="LysM" evidence="18">
    <location>
        <begin position="278"/>
        <end position="324"/>
    </location>
</feature>
<dbReference type="GO" id="GO:0008843">
    <property type="term" value="F:endochitinase activity"/>
    <property type="evidence" value="ECO:0007669"/>
    <property type="project" value="UniProtKB-EC"/>
</dbReference>
<evidence type="ECO:0000259" key="17">
    <source>
        <dbReference type="PROSITE" id="PS50941"/>
    </source>
</evidence>
<dbReference type="GO" id="GO:0005576">
    <property type="term" value="C:extracellular region"/>
    <property type="evidence" value="ECO:0007669"/>
    <property type="project" value="UniProtKB-SubCell"/>
</dbReference>
<dbReference type="InterPro" id="IPR029070">
    <property type="entry name" value="Chitinase_insertion_sf"/>
</dbReference>
<comment type="caution">
    <text evidence="14">Lacks conserved residue(s) required for the propagation of feature annotation.</text>
</comment>
<reference evidence="20 21" key="1">
    <citation type="submission" date="2017-06" db="EMBL/GenBank/DDBJ databases">
        <title>Comparative genomic analysis of Ambrosia Fusariam Clade fungi.</title>
        <authorList>
            <person name="Stajich J.E."/>
            <person name="Carrillo J."/>
            <person name="Kijimoto T."/>
            <person name="Eskalen A."/>
            <person name="O'Donnell K."/>
            <person name="Kasson M."/>
        </authorList>
    </citation>
    <scope>NUCLEOTIDE SEQUENCE [LARGE SCALE GENOMIC DNA]</scope>
    <source>
        <strain evidence="20">UCR3666</strain>
    </source>
</reference>
<protein>
    <recommendedName>
        <fullName evidence="4">chitinase</fullName>
        <ecNumber evidence="4">3.2.1.14</ecNumber>
    </recommendedName>
</protein>
<evidence type="ECO:0000256" key="15">
    <source>
        <dbReference type="RuleBase" id="RU000489"/>
    </source>
</evidence>
<dbReference type="GO" id="GO:0008061">
    <property type="term" value="F:chitin binding"/>
    <property type="evidence" value="ECO:0007669"/>
    <property type="project" value="UniProtKB-UniRule"/>
</dbReference>
<dbReference type="CDD" id="cd00118">
    <property type="entry name" value="LysM"/>
    <property type="match status" value="1"/>
</dbReference>
<keyword evidence="16" id="KW-0732">Signal</keyword>
<dbReference type="InterPro" id="IPR036861">
    <property type="entry name" value="Endochitinase-like_sf"/>
</dbReference>
<sequence>MKIPMSATGVLATLWLARPATALEPLKDQAELNVCPPFITEAGPDPSNWTLFSNLDHVLACNHKPRLLDFTIHYPLRASGPGNAVRACTSFQGELLNLTEVESLSAAAVTTKNKHELQISWDDTDESVITPQAITAVKELQSFLLTEIAANKSSIFVHYGDTAVGIYLGEGILPAKIATDIVEPMIEHIWNSSMPRRLAVELCNSELNSDYTIGIMVDTTPGPTSLINVQSAVRSWSNATCLDGLEHTKPFGTLDVEVTNPPSSNSSASTLSKRADCSTIQVKGGDSCAALATRCGIKAADFTKYNSQTKDLCSTLREGQHVCCSSGDLPDFSPKPDPDGGCATYQVQSGDYCDKIAAANSLEVKDLEAFNKNTWGWSGCKRLFAEAIICLSKGDPPMPSPIANAVCGPQKPDTKKPSNGEDLSDLNPCPLNACCNIWGQCGITEDFCKNTTLGPPGTAEEGTNGCISNCGTDIVNNKSPPSSFMRVGYFEAWNDERPCLWMDASELESMTELTHVHFSFAKLTESFEVDVSEVSYQFNKFKKLKGPKRILAFGGWVDSTHPTKYHILRNAVKQQNRLKVAKNIAAFIKQHDLDGVDIDWEYPGAPDIPDIPPADETDGSNYLGMLTLLKAQLSGKSLSIAAPASFWYLKPYPIEKMAKVVDYIIYMTYDLHGQWDYDNKWASPGCPKGDCLRSHVNLTETLGALSMITKAGVPSTKVIVGVTSYGRSFKMAKAGCTGPMCEFLGSSTESLAKKGICTGTSGYISNAEIDDLIDRSAKSVKKWVDDSDSDILVYDDTEWVAYMSDSTKRKRISKYQGLNFGGVTDWAVDLQKFGRSEGGSFIEIIEEDPECKWMTKDGFDCLDEAVRNASMQADERWNKMRAPCAWRDVVKNWLKERDGQDIDVDKYPNDFSRSMSMLLDGPESFNCATLPSSANGCKQVKECFITEDAGPVSYFIINSFAAIHTLFNSLRTAISDAENTIQSDLGTLVDLFAPDVDDSAEFNLIADMVGVALGMLSAPAFNKMIRHGAKGDDLKDLIANSASWGATIAKDVQNSQRETDASKVAGKLGDLSKMWKNATTEFMKQAFKGDDKSVDYIGQMIAQGKFNNPRVTIEVPELEFQIRRVLYAILIPEAWRVGAGLAPAFIMDSGYDCNAVGPLDNDYISPSTAEEMGYCHKGRRYYILAPNGDATNCGHQSPPANGDGPPCNDRYFSAPQGIAELTGKSDAWEGITKEDLIVGAVEGWKLRGEKNRGGFPDMTNPENYDFLLDNNAQEIDIRTPGIVQIPVCTPEKARGGWKYGSSLSSTQKETLLDVLPYYPCPNY</sequence>
<evidence type="ECO:0000256" key="9">
    <source>
        <dbReference type="ARBA" id="ARBA00023026"/>
    </source>
</evidence>
<dbReference type="Pfam" id="PF01476">
    <property type="entry name" value="LysM"/>
    <property type="match status" value="2"/>
</dbReference>
<evidence type="ECO:0000256" key="12">
    <source>
        <dbReference type="ARBA" id="ARBA00023326"/>
    </source>
</evidence>
<dbReference type="SUPFAM" id="SSF51445">
    <property type="entry name" value="(Trans)glycosidases"/>
    <property type="match status" value="1"/>
</dbReference>
<feature type="disulfide bond" evidence="14">
    <location>
        <begin position="466"/>
        <end position="470"/>
    </location>
</feature>
<evidence type="ECO:0000256" key="6">
    <source>
        <dbReference type="ARBA" id="ARBA00022669"/>
    </source>
</evidence>
<evidence type="ECO:0000256" key="13">
    <source>
        <dbReference type="ARBA" id="ARBA00044955"/>
    </source>
</evidence>
<dbReference type="PROSITE" id="PS51782">
    <property type="entry name" value="LYSM"/>
    <property type="match status" value="2"/>
</dbReference>